<dbReference type="STRING" id="8010.ENSELUP00000037598"/>
<keyword evidence="10" id="KW-1185">Reference proteome</keyword>
<dbReference type="OrthoDB" id="527344at2759"/>
<keyword evidence="5" id="KW-0479">Metal-binding</keyword>
<comment type="pathway">
    <text evidence="2">Protein modification; protein ubiquitination.</text>
</comment>
<accession>A0A3P9A9A2</accession>
<feature type="compositionally biased region" description="Polar residues" evidence="7">
    <location>
        <begin position="876"/>
        <end position="888"/>
    </location>
</feature>
<organism evidence="9 10">
    <name type="scientific">Esox lucius</name>
    <name type="common">Northern pike</name>
    <dbReference type="NCBI Taxonomy" id="8010"/>
    <lineage>
        <taxon>Eukaryota</taxon>
        <taxon>Metazoa</taxon>
        <taxon>Chordata</taxon>
        <taxon>Craniata</taxon>
        <taxon>Vertebrata</taxon>
        <taxon>Euteleostomi</taxon>
        <taxon>Actinopterygii</taxon>
        <taxon>Neopterygii</taxon>
        <taxon>Teleostei</taxon>
        <taxon>Protacanthopterygii</taxon>
        <taxon>Esociformes</taxon>
        <taxon>Esocidae</taxon>
        <taxon>Esox</taxon>
    </lineage>
</organism>
<dbReference type="GO" id="GO:0061630">
    <property type="term" value="F:ubiquitin protein ligase activity"/>
    <property type="evidence" value="ECO:0007669"/>
    <property type="project" value="UniProtKB-EC"/>
</dbReference>
<dbReference type="Ensembl" id="ENSELUT00000027274.3">
    <property type="protein sequence ID" value="ENSELUP00000037598.2"/>
    <property type="gene ID" value="ENSELUG00000017285.3"/>
</dbReference>
<feature type="region of interest" description="Disordered" evidence="7">
    <location>
        <begin position="412"/>
        <end position="438"/>
    </location>
</feature>
<reference evidence="10" key="1">
    <citation type="journal article" date="2014" name="PLoS ONE">
        <title>The genome and linkage map of the northern pike (Esox lucius): conserved synteny revealed between the salmonid sister group and the Neoteleostei.</title>
        <authorList>
            <person name="Rondeau E.B."/>
            <person name="Minkley D.R."/>
            <person name="Leong J.S."/>
            <person name="Messmer A.M."/>
            <person name="Jantzen J.R."/>
            <person name="von Schalburg K.R."/>
            <person name="Lemon C."/>
            <person name="Bird N.H."/>
            <person name="Koop B.F."/>
        </authorList>
    </citation>
    <scope>NUCLEOTIDE SEQUENCE</scope>
</reference>
<dbReference type="PROSITE" id="PS50102">
    <property type="entry name" value="RRM"/>
    <property type="match status" value="1"/>
</dbReference>
<keyword evidence="6" id="KW-0694">RNA-binding</keyword>
<evidence type="ECO:0000313" key="9">
    <source>
        <dbReference type="Ensembl" id="ENSELUP00000037598.2"/>
    </source>
</evidence>
<dbReference type="InterPro" id="IPR009909">
    <property type="entry name" value="Nmi/IFP35_dom"/>
</dbReference>
<dbReference type="KEGG" id="els:105013315"/>
<keyword evidence="4" id="KW-0808">Transferase</keyword>
<feature type="compositionally biased region" description="Polar residues" evidence="7">
    <location>
        <begin position="918"/>
        <end position="933"/>
    </location>
</feature>
<dbReference type="InParanoid" id="A0A3P9A9A2"/>
<evidence type="ECO:0000259" key="8">
    <source>
        <dbReference type="PROSITE" id="PS50102"/>
    </source>
</evidence>
<evidence type="ECO:0000256" key="5">
    <source>
        <dbReference type="ARBA" id="ARBA00022723"/>
    </source>
</evidence>
<dbReference type="Pfam" id="PF07292">
    <property type="entry name" value="NID"/>
    <property type="match status" value="1"/>
</dbReference>
<feature type="compositionally biased region" description="Polar residues" evidence="7">
    <location>
        <begin position="577"/>
        <end position="595"/>
    </location>
</feature>
<evidence type="ECO:0000256" key="6">
    <source>
        <dbReference type="PROSITE-ProRule" id="PRU00176"/>
    </source>
</evidence>
<dbReference type="GO" id="GO:0016567">
    <property type="term" value="P:protein ubiquitination"/>
    <property type="evidence" value="ECO:0007669"/>
    <property type="project" value="UniProtKB-UniPathway"/>
</dbReference>
<feature type="compositionally biased region" description="Basic and acidic residues" evidence="7">
    <location>
        <begin position="180"/>
        <end position="205"/>
    </location>
</feature>
<dbReference type="EC" id="2.3.2.27" evidence="3"/>
<reference evidence="9" key="3">
    <citation type="submission" date="2025-08" db="UniProtKB">
        <authorList>
            <consortium name="Ensembl"/>
        </authorList>
    </citation>
    <scope>IDENTIFICATION</scope>
</reference>
<dbReference type="GO" id="GO:0007219">
    <property type="term" value="P:Notch signaling pathway"/>
    <property type="evidence" value="ECO:0007669"/>
    <property type="project" value="InterPro"/>
</dbReference>
<dbReference type="RefSeq" id="XP_010873069.2">
    <property type="nucleotide sequence ID" value="XM_010874767.5"/>
</dbReference>
<evidence type="ECO:0000256" key="7">
    <source>
        <dbReference type="SAM" id="MobiDB-lite"/>
    </source>
</evidence>
<feature type="region of interest" description="Disordered" evidence="7">
    <location>
        <begin position="766"/>
        <end position="946"/>
    </location>
</feature>
<evidence type="ECO:0000256" key="4">
    <source>
        <dbReference type="ARBA" id="ARBA00022679"/>
    </source>
</evidence>
<dbReference type="GO" id="GO:0046872">
    <property type="term" value="F:metal ion binding"/>
    <property type="evidence" value="ECO:0007669"/>
    <property type="project" value="UniProtKB-KW"/>
</dbReference>
<reference evidence="9" key="4">
    <citation type="submission" date="2025-09" db="UniProtKB">
        <authorList>
            <consortium name="Ensembl"/>
        </authorList>
    </citation>
    <scope>IDENTIFICATION</scope>
</reference>
<sequence>MAEQGRTVRVSGLPTHLEEDRLKDKLSIHFLRSRNGGGEIASITIVKATPGSALLTFEDSRVAWSVLQHGRHILEVDEKKYELTLSELPKDLDPNMVIVSMSATVDYSQLPGKKAAVTSLDRSYDVQIHYKNPEPHCTLTGLYSQVQAALGHLLGLPGALAPKDTPPHRPDGAGGVPAMDRGRKTNTREERGHKRRGDDGQRRRTDQALGLFSAELGSDPNGYIMSGGQGWERKESSQVEGGAVGRRLNERPPIMEEDLSLIMDADMFLYLRSHCGEEYRGILTQHGVEVVDVTTDGVTTVFLQRDPGVGDLGQEMARLRGAREALSQLYQEKEARLRRAQLPKNILTPTGGLSRAMESLCVRLPKLLLREDDRNVYIVGSSSDVSDAKQYLLGVKEEAADDVAGVLRSPSATFGSSKPWQEERPTSPVSSPAGSAMDTKMDRLLKGYEAETERMVEAARGYKFAPRFKASGSAGLGTRTKEAVIEGDRSPNIRPGLGPILGRDLFGSERAELGVGGLTRPGTRGRGEDILFRRGDPLFSPASMENRPDLSSISTGARQHRETPLFTSTINTVPVGSTLVTPSGSTLKRASSFSGRTGPKVQDPGRSEAGQATHRMQRSNSLDRRSVCGAELAVPMVVWNYMKKAYGARISDMTSDLKMSERQSDGSNDVTVILKGAVSSMVSTCQSEMQKLVAMVQADFCVQRLTLADLGVSDPDDETLEVCCEEVRRRFNKVSVQLTSGSVFLIGPKQLCSQVGLALGEVFSGETDQRGGQDDFSAPSTSSSQASPVNGVQNAPQFQTESPQQMSEAQKGVDEAPPGTRVKKSTPRSASTKRLMNSESEHKNTAISQSAARKGPVTKEKVDRAGVVDAERSKTEASFSHSTTSNEGRTGAVNGGGSLLPLTTSPDVERSLRPTAAHTGNNRQASGAESQKASGRDPGRSGQPGGQASICVCGESGQGVTRTGCGVALCQQCLLKVHVHCRVCSKAAEPQGILGNMSYSEMPFSLPGHGRDTTVKITYSIPDGIQGENHPTPGSAFRGGVFEAFLPLCERTRKLLPQLERAFRLGLTFTVTGQDTGARVSWDCIPHKTSLQGGKSRNGYPDSTYLSRLSEVLRAHGIEEATAKSPDKNKT</sequence>
<dbReference type="GeneID" id="105013315"/>
<dbReference type="UniPathway" id="UPA00143"/>
<evidence type="ECO:0000256" key="2">
    <source>
        <dbReference type="ARBA" id="ARBA00004906"/>
    </source>
</evidence>
<dbReference type="InterPro" id="IPR039398">
    <property type="entry name" value="Deltex_fam"/>
</dbReference>
<feature type="region of interest" description="Disordered" evidence="7">
    <location>
        <begin position="534"/>
        <end position="559"/>
    </location>
</feature>
<feature type="compositionally biased region" description="Basic and acidic residues" evidence="7">
    <location>
        <begin position="857"/>
        <end position="875"/>
    </location>
</feature>
<dbReference type="AlphaFoldDB" id="A0A3P9A9A2"/>
<dbReference type="InterPro" id="IPR000504">
    <property type="entry name" value="RRM_dom"/>
</dbReference>
<evidence type="ECO:0000256" key="1">
    <source>
        <dbReference type="ARBA" id="ARBA00000900"/>
    </source>
</evidence>
<feature type="compositionally biased region" description="Polar residues" evidence="7">
    <location>
        <begin position="790"/>
        <end position="808"/>
    </location>
</feature>
<feature type="region of interest" description="Disordered" evidence="7">
    <location>
        <begin position="159"/>
        <end position="205"/>
    </location>
</feature>
<dbReference type="PANTHER" id="PTHR12622">
    <property type="entry name" value="DELTEX-RELATED"/>
    <property type="match status" value="1"/>
</dbReference>
<dbReference type="InterPro" id="IPR039396">
    <property type="entry name" value="Deltex_C"/>
</dbReference>
<dbReference type="GeneTree" id="ENSGT00940000154578"/>
<feature type="compositionally biased region" description="Polar residues" evidence="7">
    <location>
        <begin position="827"/>
        <end position="838"/>
    </location>
</feature>
<feature type="domain" description="RRM" evidence="8">
    <location>
        <begin position="6"/>
        <end position="88"/>
    </location>
</feature>
<feature type="region of interest" description="Disordered" evidence="7">
    <location>
        <begin position="577"/>
        <end position="622"/>
    </location>
</feature>
<dbReference type="Pfam" id="PF18102">
    <property type="entry name" value="DTC"/>
    <property type="match status" value="1"/>
</dbReference>
<dbReference type="GO" id="GO:0003723">
    <property type="term" value="F:RNA binding"/>
    <property type="evidence" value="ECO:0007669"/>
    <property type="project" value="UniProtKB-UniRule"/>
</dbReference>
<dbReference type="Gene3D" id="3.30.390.130">
    <property type="match status" value="1"/>
</dbReference>
<feature type="compositionally biased region" description="Low complexity" evidence="7">
    <location>
        <begin position="777"/>
        <end position="788"/>
    </location>
</feature>
<name>A0A3P9A9A2_ESOLU</name>
<proteinExistence type="predicted"/>
<dbReference type="Bgee" id="ENSELUG00000017285">
    <property type="expression patterns" value="Expressed in head kidney and 14 other cell types or tissues"/>
</dbReference>
<comment type="catalytic activity">
    <reaction evidence="1">
        <text>S-ubiquitinyl-[E2 ubiquitin-conjugating enzyme]-L-cysteine + [acceptor protein]-L-lysine = [E2 ubiquitin-conjugating enzyme]-L-cysteine + N(6)-ubiquitinyl-[acceptor protein]-L-lysine.</text>
        <dbReference type="EC" id="2.3.2.27"/>
    </reaction>
</comment>
<dbReference type="OMA" id="VTIDCSQ"/>
<evidence type="ECO:0000256" key="3">
    <source>
        <dbReference type="ARBA" id="ARBA00012483"/>
    </source>
</evidence>
<dbReference type="InterPro" id="IPR039399">
    <property type="entry name" value="Deltex_C_sf"/>
</dbReference>
<dbReference type="Proteomes" id="UP000265140">
    <property type="component" value="Chromosome 11"/>
</dbReference>
<evidence type="ECO:0000313" key="10">
    <source>
        <dbReference type="Proteomes" id="UP000265140"/>
    </source>
</evidence>
<protein>
    <recommendedName>
        <fullName evidence="3">RING-type E3 ubiquitin transferase</fullName>
        <ecNumber evidence="3">2.3.2.27</ecNumber>
    </recommendedName>
</protein>
<reference evidence="9" key="2">
    <citation type="submission" date="2020-02" db="EMBL/GenBank/DDBJ databases">
        <title>Esox lucius (northern pike) genome, fEsoLuc1, primary haplotype.</title>
        <authorList>
            <person name="Myers G."/>
            <person name="Karagic N."/>
            <person name="Meyer A."/>
            <person name="Pippel M."/>
            <person name="Reichard M."/>
            <person name="Winkler S."/>
            <person name="Tracey A."/>
            <person name="Sims Y."/>
            <person name="Howe K."/>
            <person name="Rhie A."/>
            <person name="Formenti G."/>
            <person name="Durbin R."/>
            <person name="Fedrigo O."/>
            <person name="Jarvis E.D."/>
        </authorList>
    </citation>
    <scope>NUCLEOTIDE SEQUENCE [LARGE SCALE GENOMIC DNA]</scope>
</reference>
<dbReference type="Gene3D" id="3.30.70.330">
    <property type="match status" value="1"/>
</dbReference>
<dbReference type="InterPro" id="IPR012677">
    <property type="entry name" value="Nucleotide-bd_a/b_plait_sf"/>
</dbReference>